<dbReference type="EC" id="2.3.1.-" evidence="11"/>
<keyword evidence="5 11" id="KW-0808">Transferase</keyword>
<evidence type="ECO:0000256" key="11">
    <source>
        <dbReference type="PIRNR" id="PIRNR016636"/>
    </source>
</evidence>
<keyword evidence="10 11" id="KW-0012">Acyltransferase</keyword>
<keyword evidence="11" id="KW-0997">Cell inner membrane</keyword>
<keyword evidence="4 11" id="KW-1003">Cell membrane</keyword>
<feature type="transmembrane region" description="Helical" evidence="12">
    <location>
        <begin position="94"/>
        <end position="113"/>
    </location>
</feature>
<dbReference type="Proteomes" id="UP001149719">
    <property type="component" value="Unassembled WGS sequence"/>
</dbReference>
<dbReference type="Pfam" id="PF03062">
    <property type="entry name" value="MBOAT"/>
    <property type="match status" value="1"/>
</dbReference>
<evidence type="ECO:0000256" key="3">
    <source>
        <dbReference type="ARBA" id="ARBA00010323"/>
    </source>
</evidence>
<evidence type="ECO:0000256" key="4">
    <source>
        <dbReference type="ARBA" id="ARBA00022475"/>
    </source>
</evidence>
<dbReference type="PANTHER" id="PTHR13285:SF23">
    <property type="entry name" value="TEICHOIC ACID D-ALANYLTRANSFERASE"/>
    <property type="match status" value="1"/>
</dbReference>
<evidence type="ECO:0000256" key="2">
    <source>
        <dbReference type="ARBA" id="ARBA00005182"/>
    </source>
</evidence>
<keyword evidence="8 12" id="KW-1133">Transmembrane helix</keyword>
<feature type="transmembrane region" description="Helical" evidence="12">
    <location>
        <begin position="431"/>
        <end position="456"/>
    </location>
</feature>
<evidence type="ECO:0000256" key="1">
    <source>
        <dbReference type="ARBA" id="ARBA00004651"/>
    </source>
</evidence>
<reference evidence="13" key="1">
    <citation type="submission" date="2022-12" db="EMBL/GenBank/DDBJ databases">
        <title>Marinomonas 15G1-11 sp. nov, isolated from marine algae.</title>
        <authorList>
            <person name="Butt M."/>
            <person name="Choi D.G."/>
            <person name="Kim J.M."/>
            <person name="Lee J.K."/>
            <person name="Baek J.H."/>
            <person name="Jeon C.O."/>
        </authorList>
    </citation>
    <scope>NUCLEOTIDE SEQUENCE</scope>
    <source>
        <strain evidence="13">15G1-11</strain>
    </source>
</reference>
<evidence type="ECO:0000256" key="8">
    <source>
        <dbReference type="ARBA" id="ARBA00022989"/>
    </source>
</evidence>
<feature type="transmembrane region" description="Helical" evidence="12">
    <location>
        <begin position="323"/>
        <end position="350"/>
    </location>
</feature>
<feature type="transmembrane region" description="Helical" evidence="12">
    <location>
        <begin position="195"/>
        <end position="216"/>
    </location>
</feature>
<evidence type="ECO:0000256" key="10">
    <source>
        <dbReference type="ARBA" id="ARBA00023315"/>
    </source>
</evidence>
<evidence type="ECO:0000256" key="5">
    <source>
        <dbReference type="ARBA" id="ARBA00022679"/>
    </source>
</evidence>
<feature type="transmembrane region" description="Helical" evidence="12">
    <location>
        <begin position="163"/>
        <end position="183"/>
    </location>
</feature>
<protein>
    <recommendedName>
        <fullName evidence="11">Probable alginate O-acetylase</fullName>
        <ecNumber evidence="11">2.3.1.-</ecNumber>
    </recommendedName>
</protein>
<comment type="subcellular location">
    <subcellularLocation>
        <location evidence="11">Cell inner membrane</location>
    </subcellularLocation>
    <subcellularLocation>
        <location evidence="1">Cell membrane</location>
        <topology evidence="1">Multi-pass membrane protein</topology>
    </subcellularLocation>
</comment>
<sequence>MIFSSTTFIFVYLPIVFFTYFLLNKQRWIVAGKYWLVIASLFFYGYWSVEYLPLLVASIVFNFCMGASLSPHFERIKKRFFWGGLIRPTISRKALLIFSIAVNLSLLGYFKYANFFLDNLNLAIGSGFHIEEILLPLGISFYTFTQIAFLVDSYKGEATEYNFVNYALFVTFFPHLIAGPILHHKEMMSQFQTRWTFAIRYRYILMGLFIFSIGLFKKVIIADTFAVWADVGFAEGAAHDFFSSWVTSLSYTFQLYFDFSGYCDMAIGAALLFNIWLPINFNSPYKALSIQDFWRRWHMTLSRYLRDYLYIPLGGNRCSSTRVYFNLMATFVLGGLWHGASWMFVIWGGLHGGALICHRVWNQLGLKMPNVLAWLVTFLFINITWVFFRATSIDSAMTILLGMVDISSITSQTMNSDVIVKLSFFGVWGDALLSMLPVGVVMHLFSLMMIAVGFFVISQKNSFEMTTQGSLTWSKVWWMSFLFAVAIYATIQSTSTVFLYFNF</sequence>
<gene>
    <name evidence="13" type="ORF">O1D97_06635</name>
</gene>
<evidence type="ECO:0000313" key="13">
    <source>
        <dbReference type="EMBL" id="MCZ2721331.1"/>
    </source>
</evidence>
<comment type="caution">
    <text evidence="13">The sequence shown here is derived from an EMBL/GenBank/DDBJ whole genome shotgun (WGS) entry which is preliminary data.</text>
</comment>
<keyword evidence="6 11" id="KW-0812">Transmembrane</keyword>
<dbReference type="InterPro" id="IPR028362">
    <property type="entry name" value="AlgI"/>
</dbReference>
<dbReference type="InterPro" id="IPR004299">
    <property type="entry name" value="MBOAT_fam"/>
</dbReference>
<keyword evidence="9 11" id="KW-0472">Membrane</keyword>
<dbReference type="RefSeq" id="WP_269124017.1">
    <property type="nucleotide sequence ID" value="NZ_JAPUBN010000013.1"/>
</dbReference>
<evidence type="ECO:0000256" key="12">
    <source>
        <dbReference type="SAM" id="Phobius"/>
    </source>
</evidence>
<proteinExistence type="inferred from homology"/>
<feature type="transmembrane region" description="Helical" evidence="12">
    <location>
        <begin position="259"/>
        <end position="279"/>
    </location>
</feature>
<keyword evidence="14" id="KW-1185">Reference proteome</keyword>
<dbReference type="EMBL" id="JAPUBN010000013">
    <property type="protein sequence ID" value="MCZ2721331.1"/>
    <property type="molecule type" value="Genomic_DNA"/>
</dbReference>
<name>A0ABT4JT22_9GAMM</name>
<comment type="similarity">
    <text evidence="3 11">Belongs to the membrane-bound acyltransferase family.</text>
</comment>
<feature type="transmembrane region" description="Helical" evidence="12">
    <location>
        <begin position="371"/>
        <end position="388"/>
    </location>
</feature>
<feature type="transmembrane region" description="Helical" evidence="12">
    <location>
        <begin position="476"/>
        <end position="501"/>
    </location>
</feature>
<dbReference type="InterPro" id="IPR024194">
    <property type="entry name" value="Ac/AlaTfrase_AlgI/DltB"/>
</dbReference>
<feature type="transmembrane region" description="Helical" evidence="12">
    <location>
        <begin position="133"/>
        <end position="151"/>
    </location>
</feature>
<dbReference type="PANTHER" id="PTHR13285">
    <property type="entry name" value="ACYLTRANSFERASE"/>
    <property type="match status" value="1"/>
</dbReference>
<evidence type="ECO:0000256" key="6">
    <source>
        <dbReference type="ARBA" id="ARBA00022692"/>
    </source>
</evidence>
<feature type="transmembrane region" description="Helical" evidence="12">
    <location>
        <begin position="30"/>
        <end position="47"/>
    </location>
</feature>
<dbReference type="PIRSF" id="PIRSF016636">
    <property type="entry name" value="AlgI_DltB"/>
    <property type="match status" value="1"/>
</dbReference>
<accession>A0ABT4JT22</accession>
<evidence type="ECO:0000256" key="7">
    <source>
        <dbReference type="ARBA" id="ARBA00022841"/>
    </source>
</evidence>
<dbReference type="PIRSF" id="PIRSF500217">
    <property type="entry name" value="AlgI"/>
    <property type="match status" value="1"/>
</dbReference>
<comment type="pathway">
    <text evidence="2 11">Glycan biosynthesis; alginate biosynthesis.</text>
</comment>
<dbReference type="InterPro" id="IPR051085">
    <property type="entry name" value="MB_O-acyltransferase"/>
</dbReference>
<organism evidence="13 14">
    <name type="scientific">Marinomonas phaeophyticola</name>
    <dbReference type="NCBI Taxonomy" id="3004091"/>
    <lineage>
        <taxon>Bacteria</taxon>
        <taxon>Pseudomonadati</taxon>
        <taxon>Pseudomonadota</taxon>
        <taxon>Gammaproteobacteria</taxon>
        <taxon>Oceanospirillales</taxon>
        <taxon>Oceanospirillaceae</taxon>
        <taxon>Marinomonas</taxon>
    </lineage>
</organism>
<evidence type="ECO:0000256" key="9">
    <source>
        <dbReference type="ARBA" id="ARBA00023136"/>
    </source>
</evidence>
<feature type="transmembrane region" description="Helical" evidence="12">
    <location>
        <begin position="53"/>
        <end position="73"/>
    </location>
</feature>
<keyword evidence="7 11" id="KW-0016">Alginate biosynthesis</keyword>
<evidence type="ECO:0000313" key="14">
    <source>
        <dbReference type="Proteomes" id="UP001149719"/>
    </source>
</evidence>
<feature type="transmembrane region" description="Helical" evidence="12">
    <location>
        <begin position="6"/>
        <end position="23"/>
    </location>
</feature>